<comment type="caution">
    <text evidence="1">The sequence shown here is derived from an EMBL/GenBank/DDBJ whole genome shotgun (WGS) entry which is preliminary data.</text>
</comment>
<reference evidence="1" key="1">
    <citation type="journal article" date="2019" name="PLoS Negl. Trop. Dis.">
        <title>Revisiting the worldwide diversity of Leptospira species in the environment.</title>
        <authorList>
            <person name="Vincent A.T."/>
            <person name="Schiettekatte O."/>
            <person name="Bourhy P."/>
            <person name="Veyrier F.J."/>
            <person name="Picardeau M."/>
        </authorList>
    </citation>
    <scope>NUCLEOTIDE SEQUENCE [LARGE SCALE GENOMIC DNA]</scope>
    <source>
        <strain evidence="1">201400974</strain>
    </source>
</reference>
<name>A0A4R9LKB2_9LEPT</name>
<proteinExistence type="predicted"/>
<sequence>MTELRKYISVDTNRNISLNIPIEFGNEVEVIVRRKGDPESLEKQSNTGFVLQLINDPKEDVWNDL</sequence>
<organism evidence="1 2">
    <name type="scientific">Leptospira ilyithenensis</name>
    <dbReference type="NCBI Taxonomy" id="2484901"/>
    <lineage>
        <taxon>Bacteria</taxon>
        <taxon>Pseudomonadati</taxon>
        <taxon>Spirochaetota</taxon>
        <taxon>Spirochaetia</taxon>
        <taxon>Leptospirales</taxon>
        <taxon>Leptospiraceae</taxon>
        <taxon>Leptospira</taxon>
    </lineage>
</organism>
<dbReference type="AlphaFoldDB" id="A0A4R9LKB2"/>
<evidence type="ECO:0000313" key="1">
    <source>
        <dbReference type="EMBL" id="TGN08026.1"/>
    </source>
</evidence>
<dbReference type="Proteomes" id="UP000298264">
    <property type="component" value="Unassembled WGS sequence"/>
</dbReference>
<dbReference type="EMBL" id="RQHV01000061">
    <property type="protein sequence ID" value="TGN08026.1"/>
    <property type="molecule type" value="Genomic_DNA"/>
</dbReference>
<evidence type="ECO:0000313" key="2">
    <source>
        <dbReference type="Proteomes" id="UP000298264"/>
    </source>
</evidence>
<dbReference type="RefSeq" id="WP_135765005.1">
    <property type="nucleotide sequence ID" value="NZ_RQHV01000061.1"/>
</dbReference>
<accession>A0A4R9LKB2</accession>
<keyword evidence="2" id="KW-1185">Reference proteome</keyword>
<gene>
    <name evidence="1" type="ORF">EHS11_13900</name>
</gene>
<protein>
    <submittedName>
        <fullName evidence="1">Uncharacterized protein</fullName>
    </submittedName>
</protein>